<reference evidence="6 7" key="1">
    <citation type="submission" date="2019-09" db="EMBL/GenBank/DDBJ databases">
        <title>Complete genome sequence of Arachidicoccus sp. B3-10 isolated from apple orchard soil.</title>
        <authorList>
            <person name="Kim H.S."/>
            <person name="Han K.-I."/>
            <person name="Suh M.K."/>
            <person name="Lee K.C."/>
            <person name="Eom M.K."/>
            <person name="Kim J.-S."/>
            <person name="Kang S.W."/>
            <person name="Sin Y."/>
            <person name="Lee J.-S."/>
        </authorList>
    </citation>
    <scope>NUCLEOTIDE SEQUENCE [LARGE SCALE GENOMIC DNA]</scope>
    <source>
        <strain evidence="6 7">B3-10</strain>
    </source>
</reference>
<gene>
    <name evidence="6" type="ORF">E0W69_000375</name>
</gene>
<name>A0A5P2FUQ5_9BACT</name>
<evidence type="ECO:0000313" key="7">
    <source>
        <dbReference type="Proteomes" id="UP000292424"/>
    </source>
</evidence>
<keyword evidence="2" id="KW-0472">Membrane</keyword>
<proteinExistence type="predicted"/>
<dbReference type="Gene3D" id="2.60.40.1120">
    <property type="entry name" value="Carboxypeptidase-like, regulatory domain"/>
    <property type="match status" value="1"/>
</dbReference>
<accession>A0A5P2FUQ5</accession>
<evidence type="ECO:0000256" key="3">
    <source>
        <dbReference type="ARBA" id="ARBA00023237"/>
    </source>
</evidence>
<dbReference type="InterPro" id="IPR008969">
    <property type="entry name" value="CarboxyPept-like_regulatory"/>
</dbReference>
<dbReference type="Gene3D" id="2.40.170.20">
    <property type="entry name" value="TonB-dependent receptor, beta-barrel domain"/>
    <property type="match status" value="1"/>
</dbReference>
<protein>
    <submittedName>
        <fullName evidence="6">Outer membrane beta-barrel protein</fullName>
    </submittedName>
</protein>
<evidence type="ECO:0000256" key="4">
    <source>
        <dbReference type="SAM" id="SignalP"/>
    </source>
</evidence>
<dbReference type="InterPro" id="IPR041700">
    <property type="entry name" value="OMP_b-brl_3"/>
</dbReference>
<dbReference type="AlphaFoldDB" id="A0A5P2FUQ5"/>
<dbReference type="GO" id="GO:0009279">
    <property type="term" value="C:cell outer membrane"/>
    <property type="evidence" value="ECO:0007669"/>
    <property type="project" value="UniProtKB-SubCell"/>
</dbReference>
<keyword evidence="3" id="KW-0998">Cell outer membrane</keyword>
<dbReference type="SUPFAM" id="SSF56935">
    <property type="entry name" value="Porins"/>
    <property type="match status" value="1"/>
</dbReference>
<evidence type="ECO:0000259" key="5">
    <source>
        <dbReference type="Pfam" id="PF14905"/>
    </source>
</evidence>
<dbReference type="Pfam" id="PF13715">
    <property type="entry name" value="CarbopepD_reg_2"/>
    <property type="match status" value="1"/>
</dbReference>
<feature type="domain" description="Outer membrane protein beta-barrel" evidence="5">
    <location>
        <begin position="373"/>
        <end position="774"/>
    </location>
</feature>
<dbReference type="SUPFAM" id="SSF49464">
    <property type="entry name" value="Carboxypeptidase regulatory domain-like"/>
    <property type="match status" value="1"/>
</dbReference>
<evidence type="ECO:0000256" key="2">
    <source>
        <dbReference type="ARBA" id="ARBA00023136"/>
    </source>
</evidence>
<feature type="chain" id="PRO_5024399491" evidence="4">
    <location>
        <begin position="25"/>
        <end position="798"/>
    </location>
</feature>
<keyword evidence="4" id="KW-0732">Signal</keyword>
<dbReference type="Proteomes" id="UP000292424">
    <property type="component" value="Chromosome"/>
</dbReference>
<evidence type="ECO:0000256" key="1">
    <source>
        <dbReference type="ARBA" id="ARBA00004442"/>
    </source>
</evidence>
<keyword evidence="7" id="KW-1185">Reference proteome</keyword>
<dbReference type="OrthoDB" id="905812at2"/>
<dbReference type="Pfam" id="PF14905">
    <property type="entry name" value="OMP_b-brl_3"/>
    <property type="match status" value="1"/>
</dbReference>
<organism evidence="6 7">
    <name type="scientific">Rhizosphaericola mali</name>
    <dbReference type="NCBI Taxonomy" id="2545455"/>
    <lineage>
        <taxon>Bacteria</taxon>
        <taxon>Pseudomonadati</taxon>
        <taxon>Bacteroidota</taxon>
        <taxon>Chitinophagia</taxon>
        <taxon>Chitinophagales</taxon>
        <taxon>Chitinophagaceae</taxon>
        <taxon>Rhizosphaericola</taxon>
    </lineage>
</organism>
<dbReference type="RefSeq" id="WP_131328062.1">
    <property type="nucleotide sequence ID" value="NZ_CP044016.1"/>
</dbReference>
<comment type="subcellular location">
    <subcellularLocation>
        <location evidence="1">Cell outer membrane</location>
    </subcellularLocation>
</comment>
<dbReference type="InterPro" id="IPR037066">
    <property type="entry name" value="Plug_dom_sf"/>
</dbReference>
<dbReference type="InterPro" id="IPR036942">
    <property type="entry name" value="Beta-barrel_TonB_sf"/>
</dbReference>
<dbReference type="KEGG" id="arac:E0W69_000375"/>
<evidence type="ECO:0000313" key="6">
    <source>
        <dbReference type="EMBL" id="QES87184.1"/>
    </source>
</evidence>
<sequence length="798" mass="89687">MTKKLATLCLFLLSFILGKSQVQINGTITDSKANAIAYATIEFIHNNESTVKITDSIGVFQITLKDTGLYTIKMTAFNYNDSSFQYEITTSTSKLNLSLQENSSNLDGVVVSSTKKKPLIQRKLDRVVMNVEDNPVAAGRSSLQLFSMAPGVFVNNGSISINGVGGTKVMINGKLLKLSGDELKQYLQTLKASDIQSIEVIAHPPAEYDAEGAGGLINIILKKSAKQGWNGYIGNDYSIGLGKFPTYNPYASINYKHDKLELFAKYSYNWSKSFQDITQNRTLGNDGIYQSTTNSISYGKNNRVTLGANYDISQNQSISLEYIGSFNKNTDSLNSNTTITYPSNTSLNSNAIGKYPSTANTNYSDYSLSYKLKTDSLGSSLSLVSDYIYNNRNANNANNANTYSYDNTLISDTNFIFHNPSNSKIWTADLQYNQKFKSGMQLSFGGKSTITRINNGNAYSIENNQIWATAPDLGFNYHYSENIFAGFFNLTGNIWKTDYKIGLRAENSDIDGQLYGTTQSDTNHYTYFNIFPDIFLQHNLDSVGNHALSLSVNRRLSRPGYSDLNPFKYYIDNYSVNQGNPYLRPMYTNSIEVGYTYKGQYYTSFGYSRSTNVINQVIETNDENANMIIMRQNAGINNALSMTFSIPVKFTKWWESSNNLVLQYASIKASQYYISKTTFQLQTMQSFTIPKLFNMTINGFYVPRFLTGNIVTGRIMSIDWGISKNFFKNKLTAKANISDIFYTNNFKAQNYYNNTQIHLSQKEQSRIATLSLIYNFSIGKAFRAKQIKNSNSEESKRL</sequence>
<dbReference type="EMBL" id="CP044016">
    <property type="protein sequence ID" value="QES87184.1"/>
    <property type="molecule type" value="Genomic_DNA"/>
</dbReference>
<feature type="signal peptide" evidence="4">
    <location>
        <begin position="1"/>
        <end position="24"/>
    </location>
</feature>
<dbReference type="Gene3D" id="2.170.130.10">
    <property type="entry name" value="TonB-dependent receptor, plug domain"/>
    <property type="match status" value="1"/>
</dbReference>